<gene>
    <name evidence="2" type="ORF">EVAR_24199_1</name>
</gene>
<accession>A0A4C1W3C6</accession>
<feature type="compositionally biased region" description="Polar residues" evidence="1">
    <location>
        <begin position="41"/>
        <end position="50"/>
    </location>
</feature>
<dbReference type="Proteomes" id="UP000299102">
    <property type="component" value="Unassembled WGS sequence"/>
</dbReference>
<proteinExistence type="predicted"/>
<organism evidence="2 3">
    <name type="scientific">Eumeta variegata</name>
    <name type="common">Bagworm moth</name>
    <name type="synonym">Eumeta japonica</name>
    <dbReference type="NCBI Taxonomy" id="151549"/>
    <lineage>
        <taxon>Eukaryota</taxon>
        <taxon>Metazoa</taxon>
        <taxon>Ecdysozoa</taxon>
        <taxon>Arthropoda</taxon>
        <taxon>Hexapoda</taxon>
        <taxon>Insecta</taxon>
        <taxon>Pterygota</taxon>
        <taxon>Neoptera</taxon>
        <taxon>Endopterygota</taxon>
        <taxon>Lepidoptera</taxon>
        <taxon>Glossata</taxon>
        <taxon>Ditrysia</taxon>
        <taxon>Tineoidea</taxon>
        <taxon>Psychidae</taxon>
        <taxon>Oiketicinae</taxon>
        <taxon>Eumeta</taxon>
    </lineage>
</organism>
<sequence>MYCGAAPVDAAPASVGMDRYADEGRSRNVVGMSGEHVSEPTPATGTADSKSSLLDHRLIILDHRHSGAPSAAPAAGGGAAVGTAVPLKHRFKA</sequence>
<evidence type="ECO:0000256" key="1">
    <source>
        <dbReference type="SAM" id="MobiDB-lite"/>
    </source>
</evidence>
<protein>
    <submittedName>
        <fullName evidence="2">Uncharacterized protein</fullName>
    </submittedName>
</protein>
<keyword evidence="3" id="KW-1185">Reference proteome</keyword>
<evidence type="ECO:0000313" key="3">
    <source>
        <dbReference type="Proteomes" id="UP000299102"/>
    </source>
</evidence>
<reference evidence="2 3" key="1">
    <citation type="journal article" date="2019" name="Commun. Biol.">
        <title>The bagworm genome reveals a unique fibroin gene that provides high tensile strength.</title>
        <authorList>
            <person name="Kono N."/>
            <person name="Nakamura H."/>
            <person name="Ohtoshi R."/>
            <person name="Tomita M."/>
            <person name="Numata K."/>
            <person name="Arakawa K."/>
        </authorList>
    </citation>
    <scope>NUCLEOTIDE SEQUENCE [LARGE SCALE GENOMIC DNA]</scope>
</reference>
<name>A0A4C1W3C6_EUMVA</name>
<comment type="caution">
    <text evidence="2">The sequence shown here is derived from an EMBL/GenBank/DDBJ whole genome shotgun (WGS) entry which is preliminary data.</text>
</comment>
<feature type="region of interest" description="Disordered" evidence="1">
    <location>
        <begin position="26"/>
        <end position="50"/>
    </location>
</feature>
<evidence type="ECO:0000313" key="2">
    <source>
        <dbReference type="EMBL" id="GBP46006.1"/>
    </source>
</evidence>
<dbReference type="EMBL" id="BGZK01000475">
    <property type="protein sequence ID" value="GBP46006.1"/>
    <property type="molecule type" value="Genomic_DNA"/>
</dbReference>
<dbReference type="AlphaFoldDB" id="A0A4C1W3C6"/>